<accession>F3ZNG0</accession>
<dbReference type="InterPro" id="IPR021729">
    <property type="entry name" value="DUF3298"/>
</dbReference>
<reference evidence="2 3" key="1">
    <citation type="journal article" date="2011" name="Stand. Genomic Sci.">
        <title>Non-contiguous finished genome sequence of Bacteroides coprosuis type strain (PC139).</title>
        <authorList>
            <person name="Land M."/>
            <person name="Held B."/>
            <person name="Gronow S."/>
            <person name="Abt B."/>
            <person name="Lucas S."/>
            <person name="Del Rio T.G."/>
            <person name="Nolan M."/>
            <person name="Tice H."/>
            <person name="Cheng J.F."/>
            <person name="Pitluck S."/>
            <person name="Liolios K."/>
            <person name="Pagani I."/>
            <person name="Ivanova N."/>
            <person name="Mavromatis K."/>
            <person name="Mikhailova N."/>
            <person name="Pati A."/>
            <person name="Tapia R."/>
            <person name="Han C."/>
            <person name="Goodwin L."/>
            <person name="Chen A."/>
            <person name="Palaniappan K."/>
            <person name="Hauser L."/>
            <person name="Brambilla E.M."/>
            <person name="Rohde M."/>
            <person name="Goker M."/>
            <person name="Detter J.C."/>
            <person name="Woyke T."/>
            <person name="Bristow J."/>
            <person name="Eisen J.A."/>
            <person name="Markowitz V."/>
            <person name="Hugenholtz P."/>
            <person name="Kyrpides N.C."/>
            <person name="Klenk H.P."/>
            <person name="Lapidus A."/>
        </authorList>
    </citation>
    <scope>NUCLEOTIDE SEQUENCE</scope>
    <source>
        <strain evidence="2 3">DSM 18011</strain>
    </source>
</reference>
<sequence length="268" mass="31034">MLIANSISGWAQSRGSLVFETKQWQHDYAISNSSFSPKYKHDIKLSYASAGDEKVKNFVNREIIITALGEKYGDLSTEQAVEKYLTDKTNLYVKDIQKEYNEDKQRTSVPVKDLIRRYSYSMKFSTQLLSYWNSMLVYQFTWFDSKYGGNGLIGSQYVNLDLYNFKVLTYHDIFKKGTDSQVTQLIKESMLEYFGVESEEEIKDLGADITRLKPAEKFVLEPKGIRFIYEPYELNSDARGDLNITIPYSALKQYMNTNNTAIRMIVAK</sequence>
<evidence type="ECO:0000259" key="1">
    <source>
        <dbReference type="Pfam" id="PF11738"/>
    </source>
</evidence>
<evidence type="ECO:0000313" key="3">
    <source>
        <dbReference type="Proteomes" id="UP000018439"/>
    </source>
</evidence>
<dbReference type="Gene3D" id="3.90.640.20">
    <property type="entry name" value="Heat-shock cognate protein, ATPase"/>
    <property type="match status" value="1"/>
</dbReference>
<protein>
    <recommendedName>
        <fullName evidence="1">DUF3298 domain-containing protein</fullName>
    </recommendedName>
</protein>
<organism evidence="2 3">
    <name type="scientific">Bacteroides coprosuis DSM 18011</name>
    <dbReference type="NCBI Taxonomy" id="679937"/>
    <lineage>
        <taxon>Bacteria</taxon>
        <taxon>Pseudomonadati</taxon>
        <taxon>Bacteroidota</taxon>
        <taxon>Bacteroidia</taxon>
        <taxon>Bacteroidales</taxon>
        <taxon>Bacteroidaceae</taxon>
        <taxon>Bacteroides</taxon>
    </lineage>
</organism>
<dbReference type="HOGENOM" id="CLU_1036883_0_0_10"/>
<dbReference type="Pfam" id="PF11738">
    <property type="entry name" value="DUF3298"/>
    <property type="match status" value="1"/>
</dbReference>
<keyword evidence="3" id="KW-1185">Reference proteome</keyword>
<name>F3ZNG0_9BACE</name>
<evidence type="ECO:0000313" key="2">
    <source>
        <dbReference type="EMBL" id="EGJ71500.1"/>
    </source>
</evidence>
<proteinExistence type="predicted"/>
<dbReference type="InterPro" id="IPR037126">
    <property type="entry name" value="PdaC/RsiV-like_sf"/>
</dbReference>
<dbReference type="Proteomes" id="UP000018439">
    <property type="component" value="Chromosome"/>
</dbReference>
<dbReference type="EMBL" id="CM001167">
    <property type="protein sequence ID" value="EGJ71500.1"/>
    <property type="molecule type" value="Genomic_DNA"/>
</dbReference>
<dbReference type="OrthoDB" id="594879at2"/>
<dbReference type="Gene3D" id="3.30.565.40">
    <property type="entry name" value="Fervidobacterium nodosum Rt17-B1 like"/>
    <property type="match status" value="1"/>
</dbReference>
<dbReference type="STRING" id="679937.Bcop_1301"/>
<dbReference type="AlphaFoldDB" id="F3ZNG0"/>
<gene>
    <name evidence="2" type="ORF">Bcop_1301</name>
</gene>
<feature type="domain" description="DUF3298" evidence="1">
    <location>
        <begin position="172"/>
        <end position="249"/>
    </location>
</feature>